<evidence type="ECO:0000313" key="11">
    <source>
        <dbReference type="Proteomes" id="UP001159363"/>
    </source>
</evidence>
<dbReference type="Proteomes" id="UP001159363">
    <property type="component" value="Chromosome 7"/>
</dbReference>
<keyword evidence="5" id="KW-0479">Metal-binding</keyword>
<accession>A0ABQ9GXH3</accession>
<organism evidence="10 11">
    <name type="scientific">Dryococelus australis</name>
    <dbReference type="NCBI Taxonomy" id="614101"/>
    <lineage>
        <taxon>Eukaryota</taxon>
        <taxon>Metazoa</taxon>
        <taxon>Ecdysozoa</taxon>
        <taxon>Arthropoda</taxon>
        <taxon>Hexapoda</taxon>
        <taxon>Insecta</taxon>
        <taxon>Pterygota</taxon>
        <taxon>Neoptera</taxon>
        <taxon>Polyneoptera</taxon>
        <taxon>Phasmatodea</taxon>
        <taxon>Verophasmatodea</taxon>
        <taxon>Anareolatae</taxon>
        <taxon>Phasmatidae</taxon>
        <taxon>Eurycanthinae</taxon>
        <taxon>Dryococelus</taxon>
    </lineage>
</organism>
<name>A0ABQ9GXH3_9NEOP</name>
<dbReference type="EMBL" id="JARBHB010000008">
    <property type="protein sequence ID" value="KAJ8876716.1"/>
    <property type="molecule type" value="Genomic_DNA"/>
</dbReference>
<dbReference type="Pfam" id="PF13359">
    <property type="entry name" value="DDE_Tnp_4"/>
    <property type="match status" value="1"/>
</dbReference>
<comment type="caution">
    <text evidence="10">The sequence shown here is derived from an EMBL/GenBank/DDBJ whole genome shotgun (WGS) entry which is preliminary data.</text>
</comment>
<evidence type="ECO:0000256" key="3">
    <source>
        <dbReference type="ARBA" id="ARBA00006958"/>
    </source>
</evidence>
<comment type="subcellular location">
    <subcellularLocation>
        <location evidence="2">Nucleus</location>
    </subcellularLocation>
</comment>
<feature type="domain" description="DDE Tnp4" evidence="9">
    <location>
        <begin position="185"/>
        <end position="336"/>
    </location>
</feature>
<evidence type="ECO:0000256" key="7">
    <source>
        <dbReference type="ARBA" id="ARBA00023242"/>
    </source>
</evidence>
<comment type="cofactor">
    <cofactor evidence="1">
        <name>a divalent metal cation</name>
        <dbReference type="ChEBI" id="CHEBI:60240"/>
    </cofactor>
</comment>
<dbReference type="InterPro" id="IPR045249">
    <property type="entry name" value="HARBI1-like"/>
</dbReference>
<keyword evidence="11" id="KW-1185">Reference proteome</keyword>
<protein>
    <recommendedName>
        <fullName evidence="9">DDE Tnp4 domain-containing protein</fullName>
    </recommendedName>
</protein>
<evidence type="ECO:0000256" key="5">
    <source>
        <dbReference type="ARBA" id="ARBA00022723"/>
    </source>
</evidence>
<keyword evidence="6" id="KW-0378">Hydrolase</keyword>
<dbReference type="PANTHER" id="PTHR22930">
    <property type="match status" value="1"/>
</dbReference>
<evidence type="ECO:0000256" key="1">
    <source>
        <dbReference type="ARBA" id="ARBA00001968"/>
    </source>
</evidence>
<comment type="similarity">
    <text evidence="3">Belongs to the HARBI1 family.</text>
</comment>
<dbReference type="PANTHER" id="PTHR22930:SF206">
    <property type="entry name" value="NUCLEASE HARBI1"/>
    <property type="match status" value="1"/>
</dbReference>
<evidence type="ECO:0000256" key="4">
    <source>
        <dbReference type="ARBA" id="ARBA00022722"/>
    </source>
</evidence>
<feature type="compositionally biased region" description="Basic and acidic residues" evidence="8">
    <location>
        <begin position="381"/>
        <end position="391"/>
    </location>
</feature>
<sequence length="391" mass="44504">MAFLDDGELLRIGFEQNESSEDEGDVVINKIIADTTIINNEERVFPGYMILNDVFELLDREGRTCIEIYVENIVPQYSEGTFISHFRMKRTMVQDVVNKFQATEAFASIQGTIYIFNKSNGGYQPISPEKHILAFLWFVGHQTDSYRDAADRFDITTSSLHEVLIVSTSGDKDNMILGNIVSCSVDGCHVRLDKPAGDKDAYVNIKHYFSVHLQGTVNEKRKFMDVFIVYPGSVHDARVFANSPLADDLPTLCEGGGHVLGDSAYPCLPQLITPYKDNGHLTRTQRSLNSIHNSCRIIVEHAFGCLKQHFRQLYHLKLREMQRVVQLIHACCVLHNLSDEVDLSHLEPLERDDHPDRNAVQLLDYRHKAGDLMPMEEDGDHNDSSRERHQK</sequence>
<gene>
    <name evidence="10" type="ORF">PR048_021163</name>
</gene>
<evidence type="ECO:0000259" key="9">
    <source>
        <dbReference type="Pfam" id="PF13359"/>
    </source>
</evidence>
<keyword evidence="4" id="KW-0540">Nuclease</keyword>
<evidence type="ECO:0000256" key="8">
    <source>
        <dbReference type="SAM" id="MobiDB-lite"/>
    </source>
</evidence>
<keyword evidence="7" id="KW-0539">Nucleus</keyword>
<evidence type="ECO:0000256" key="2">
    <source>
        <dbReference type="ARBA" id="ARBA00004123"/>
    </source>
</evidence>
<feature type="region of interest" description="Disordered" evidence="8">
    <location>
        <begin position="369"/>
        <end position="391"/>
    </location>
</feature>
<reference evidence="10 11" key="1">
    <citation type="submission" date="2023-02" db="EMBL/GenBank/DDBJ databases">
        <title>LHISI_Scaffold_Assembly.</title>
        <authorList>
            <person name="Stuart O.P."/>
            <person name="Cleave R."/>
            <person name="Magrath M.J.L."/>
            <person name="Mikheyev A.S."/>
        </authorList>
    </citation>
    <scope>NUCLEOTIDE SEQUENCE [LARGE SCALE GENOMIC DNA]</scope>
    <source>
        <strain evidence="10">Daus_M_001</strain>
        <tissue evidence="10">Leg muscle</tissue>
    </source>
</reference>
<proteinExistence type="inferred from homology"/>
<dbReference type="InterPro" id="IPR027806">
    <property type="entry name" value="HARBI1_dom"/>
</dbReference>
<evidence type="ECO:0000256" key="6">
    <source>
        <dbReference type="ARBA" id="ARBA00022801"/>
    </source>
</evidence>
<evidence type="ECO:0000313" key="10">
    <source>
        <dbReference type="EMBL" id="KAJ8876716.1"/>
    </source>
</evidence>